<accession>A0AAD0TS88</accession>
<dbReference type="AlphaFoldDB" id="A0AAD0TS88"/>
<proteinExistence type="predicted"/>
<evidence type="ECO:0000313" key="1">
    <source>
        <dbReference type="EMBL" id="AYJ79356.1"/>
    </source>
</evidence>
<dbReference type="Proteomes" id="UP000273809">
    <property type="component" value="Chromosome"/>
</dbReference>
<dbReference type="RefSeq" id="WP_121443263.1">
    <property type="nucleotide sequence ID" value="NZ_CP021072.1"/>
</dbReference>
<dbReference type="EMBL" id="CP032823">
    <property type="protein sequence ID" value="AYJ79356.1"/>
    <property type="molecule type" value="Genomic_DNA"/>
</dbReference>
<dbReference type="SUPFAM" id="SSF54786">
    <property type="entry name" value="YcfA/nrd intein domain"/>
    <property type="match status" value="1"/>
</dbReference>
<reference evidence="1 2" key="1">
    <citation type="submission" date="2018-10" db="EMBL/GenBank/DDBJ databases">
        <title>Complete genome sequences of Arcobacter cryaerophilus strains ATCC 43158 and ATCC 49615.</title>
        <authorList>
            <person name="Miller W.G."/>
            <person name="Yee E."/>
            <person name="Bono J.L."/>
        </authorList>
    </citation>
    <scope>NUCLEOTIDE SEQUENCE [LARGE SCALE GENOMIC DNA]</scope>
    <source>
        <strain evidence="1 2">ATCC 43158</strain>
    </source>
</reference>
<protein>
    <submittedName>
        <fullName evidence="1">Uncharacterized protein</fullName>
    </submittedName>
</protein>
<gene>
    <name evidence="1" type="ORF">ACRYA_0193</name>
</gene>
<dbReference type="KEGG" id="acre:ACRYA_0193"/>
<dbReference type="Gene3D" id="3.30.920.30">
    <property type="entry name" value="Hypothetical protein"/>
    <property type="match status" value="1"/>
</dbReference>
<dbReference type="GeneID" id="56460421"/>
<evidence type="ECO:0000313" key="2">
    <source>
        <dbReference type="Proteomes" id="UP000273809"/>
    </source>
</evidence>
<organism evidence="1 2">
    <name type="scientific">Aliarcobacter cryaerophilus ATCC 43158</name>
    <dbReference type="NCBI Taxonomy" id="1032070"/>
    <lineage>
        <taxon>Bacteria</taxon>
        <taxon>Pseudomonadati</taxon>
        <taxon>Campylobacterota</taxon>
        <taxon>Epsilonproteobacteria</taxon>
        <taxon>Campylobacterales</taxon>
        <taxon>Arcobacteraceae</taxon>
        <taxon>Aliarcobacter</taxon>
    </lineage>
</organism>
<dbReference type="InterPro" id="IPR038570">
    <property type="entry name" value="HicA_sf"/>
</dbReference>
<name>A0AAD0TS88_9BACT</name>
<sequence length="501" mass="59849">MENQKHDAVLNEINLVGIKKQIFKNKDVISHIKKLGLDDNLLEYEKNKILDIERSIRDVVNYQEINTCIIPIDKSKILGKELYDRLNILLRKMVDINNKYVGQIVTSALINLSENKEYFSIRNEFLELSKEYCSKRISKINNKDKDQVDRYYRIYHEILPWFDQKISIRENTIFYSFIDLFLEYIPYFLYEHTFKQYVEIKDRTSINLIGNIALEKREFIKNQLYLYNFHQNFLKELLSLTNSIQLSSNLESLNKDELLKKVFELAQDIKWWGTFMSSSYKDSDNLIPIIKDEFDISWAWNFDNSIGFISFWFDNNELNKQLKKKRIFQVVLNYDGVFEDKIRRWISTLNINNIDNLYALKINLFILEKIYSYLENIYNKIDHNKILNQFMNKHNNNLIIEDEEKNIADLDDVKFDKNEIFTIKQSRLLIILKSIGCEIREGKGSEISIYKFGGKHYTMGHHKKDEYIYPPTIINILKTLNISPKDFMQCLKKIHPTVLMN</sequence>